<organism evidence="3 4">
    <name type="scientific">Qipengyuania profundimaris</name>
    <dbReference type="NCBI Taxonomy" id="3067652"/>
    <lineage>
        <taxon>Bacteria</taxon>
        <taxon>Pseudomonadati</taxon>
        <taxon>Pseudomonadota</taxon>
        <taxon>Alphaproteobacteria</taxon>
        <taxon>Sphingomonadales</taxon>
        <taxon>Erythrobacteraceae</taxon>
        <taxon>Qipengyuania</taxon>
    </lineage>
</organism>
<feature type="region of interest" description="Disordered" evidence="1">
    <location>
        <begin position="20"/>
        <end position="86"/>
    </location>
</feature>
<evidence type="ECO:0000313" key="3">
    <source>
        <dbReference type="EMBL" id="MDP4576321.1"/>
    </source>
</evidence>
<dbReference type="EMBL" id="JAVAIM010000002">
    <property type="protein sequence ID" value="MDP4576321.1"/>
    <property type="molecule type" value="Genomic_DNA"/>
</dbReference>
<evidence type="ECO:0008006" key="5">
    <source>
        <dbReference type="Google" id="ProtNLM"/>
    </source>
</evidence>
<feature type="compositionally biased region" description="Acidic residues" evidence="1">
    <location>
        <begin position="65"/>
        <end position="80"/>
    </location>
</feature>
<dbReference type="RefSeq" id="WP_278328847.1">
    <property type="nucleotide sequence ID" value="NZ_JAVAIM010000002.1"/>
</dbReference>
<accession>A0ABT9HT55</accession>
<dbReference type="Proteomes" id="UP001240639">
    <property type="component" value="Unassembled WGS sequence"/>
</dbReference>
<protein>
    <recommendedName>
        <fullName evidence="5">Secreted protein</fullName>
    </recommendedName>
</protein>
<evidence type="ECO:0000256" key="2">
    <source>
        <dbReference type="SAM" id="SignalP"/>
    </source>
</evidence>
<keyword evidence="2" id="KW-0732">Signal</keyword>
<keyword evidence="4" id="KW-1185">Reference proteome</keyword>
<dbReference type="PROSITE" id="PS51257">
    <property type="entry name" value="PROKAR_LIPOPROTEIN"/>
    <property type="match status" value="1"/>
</dbReference>
<proteinExistence type="predicted"/>
<reference evidence="3 4" key="1">
    <citation type="submission" date="2023-08" db="EMBL/GenBank/DDBJ databases">
        <title>genomic of G39.</title>
        <authorList>
            <person name="Wang Y."/>
        </authorList>
    </citation>
    <scope>NUCLEOTIDE SEQUENCE [LARGE SCALE GENOMIC DNA]</scope>
    <source>
        <strain evidence="3 4">G39</strain>
    </source>
</reference>
<feature type="chain" id="PRO_5045370275" description="Secreted protein" evidence="2">
    <location>
        <begin position="18"/>
        <end position="86"/>
    </location>
</feature>
<feature type="signal peptide" evidence="2">
    <location>
        <begin position="1"/>
        <end position="17"/>
    </location>
</feature>
<evidence type="ECO:0000313" key="4">
    <source>
        <dbReference type="Proteomes" id="UP001240639"/>
    </source>
</evidence>
<sequence>MKTSALLATLPLTIALAACGEAPDGGDTADLAPDAVTAGTGETTDDTYQPGEDGPLQNDVVPADETMEPMDEPPVMDEDMGTPPAE</sequence>
<name>A0ABT9HT55_9SPHN</name>
<gene>
    <name evidence="3" type="ORF">Q9K02_14360</name>
</gene>
<evidence type="ECO:0000256" key="1">
    <source>
        <dbReference type="SAM" id="MobiDB-lite"/>
    </source>
</evidence>
<comment type="caution">
    <text evidence="3">The sequence shown here is derived from an EMBL/GenBank/DDBJ whole genome shotgun (WGS) entry which is preliminary data.</text>
</comment>